<protein>
    <submittedName>
        <fullName evidence="4">Putative signal peptide protein</fullName>
    </submittedName>
</protein>
<keyword evidence="2" id="KW-0472">Membrane</keyword>
<feature type="transmembrane region" description="Helical" evidence="2">
    <location>
        <begin position="163"/>
        <end position="182"/>
    </location>
</feature>
<gene>
    <name evidence="4" type="ORF">VP01_1513g1</name>
</gene>
<evidence type="ECO:0000256" key="1">
    <source>
        <dbReference type="SAM" id="MobiDB-lite"/>
    </source>
</evidence>
<accession>A0A0L6VJ20</accession>
<comment type="caution">
    <text evidence="4">The sequence shown here is derived from an EMBL/GenBank/DDBJ whole genome shotgun (WGS) entry which is preliminary data.</text>
</comment>
<keyword evidence="5" id="KW-1185">Reference proteome</keyword>
<evidence type="ECO:0000313" key="5">
    <source>
        <dbReference type="Proteomes" id="UP000037035"/>
    </source>
</evidence>
<feature type="signal peptide" evidence="3">
    <location>
        <begin position="1"/>
        <end position="22"/>
    </location>
</feature>
<dbReference type="EMBL" id="LAVV01005709">
    <property type="protein sequence ID" value="KNZ60704.1"/>
    <property type="molecule type" value="Genomic_DNA"/>
</dbReference>
<feature type="chain" id="PRO_5005568515" evidence="3">
    <location>
        <begin position="23"/>
        <end position="1022"/>
    </location>
</feature>
<keyword evidence="2" id="KW-0812">Transmembrane</keyword>
<dbReference type="AlphaFoldDB" id="A0A0L6VJ20"/>
<keyword evidence="2" id="KW-1133">Transmembrane helix</keyword>
<feature type="region of interest" description="Disordered" evidence="1">
    <location>
        <begin position="503"/>
        <end position="533"/>
    </location>
</feature>
<dbReference type="VEuPathDB" id="FungiDB:VP01_1513g1"/>
<keyword evidence="3" id="KW-0732">Signal</keyword>
<evidence type="ECO:0000256" key="2">
    <source>
        <dbReference type="SAM" id="Phobius"/>
    </source>
</evidence>
<proteinExistence type="predicted"/>
<feature type="compositionally biased region" description="Basic and acidic residues" evidence="1">
    <location>
        <begin position="508"/>
        <end position="519"/>
    </location>
</feature>
<evidence type="ECO:0000256" key="3">
    <source>
        <dbReference type="SAM" id="SignalP"/>
    </source>
</evidence>
<organism evidence="4 5">
    <name type="scientific">Puccinia sorghi</name>
    <dbReference type="NCBI Taxonomy" id="27349"/>
    <lineage>
        <taxon>Eukaryota</taxon>
        <taxon>Fungi</taxon>
        <taxon>Dikarya</taxon>
        <taxon>Basidiomycota</taxon>
        <taxon>Pucciniomycotina</taxon>
        <taxon>Pucciniomycetes</taxon>
        <taxon>Pucciniales</taxon>
        <taxon>Pucciniaceae</taxon>
        <taxon>Puccinia</taxon>
    </lineage>
</organism>
<evidence type="ECO:0000313" key="4">
    <source>
        <dbReference type="EMBL" id="KNZ60704.1"/>
    </source>
</evidence>
<reference evidence="4 5" key="1">
    <citation type="submission" date="2015-08" db="EMBL/GenBank/DDBJ databases">
        <title>Next Generation Sequencing and Analysis of the Genome of Puccinia sorghi L Schw, the Causal Agent of Maize Common Rust.</title>
        <authorList>
            <person name="Rochi L."/>
            <person name="Burguener G."/>
            <person name="Darino M."/>
            <person name="Turjanski A."/>
            <person name="Kreff E."/>
            <person name="Dieguez M.J."/>
            <person name="Sacco F."/>
        </authorList>
    </citation>
    <scope>NUCLEOTIDE SEQUENCE [LARGE SCALE GENOMIC DNA]</scope>
    <source>
        <strain evidence="4 5">RO10H11247</strain>
    </source>
</reference>
<name>A0A0L6VJ20_9BASI</name>
<sequence>MPMSSASSGASGFMMMSFGVQAFLLVTYGPTFCESVMAAAHKFYHIHPRLSFFNGTGKYLDECYGSSPSFQSDWIGDISMKLFALSSAVVLVTATNTTFAATKLHQTILRSSPASTSHIPLVEPSQQTTCPIIICHDVGLYQQQKKKHARFGSVFYGRGGDCIFLSAIVCSRVVMYICRLIMMNRPPEASLSILYPLFLLPVMGPFTRACVETYERSPEFCNLNFYLFTIHIPAEKNSESNGAAIKKTIQERAAARNRVAPSLVLTGMPSAIHEVIFFLADRDETSLRPLFSPWQVNRIEGDISTTRRSKVLISCQLCLFLSLPWWQGPHSYPPVHRAFPDATRTPIFILTLQIPRSRYQNTQELFNGERIEAKQSGLVFFFFSGERFSVSFSILVTSLVFTSLWTTVRLCWGDSQYDHQCNLIMLLILGQYQCSPDPDVLRRISQLRMKSRQLKKKKKRKKAKCYSPDIPFWLPVRCNLTDGEVHKLNISLDCHQSQNAYKRGSAKSLEHERDSRIEASKTATARNPPLPPQGKLPGPAQSFLHEETATIFEQSGRAGSLRRHPTITIASHLTLIFRCEKYLWARLPTVQFFSNPLISCLFFFPLFFYSRVFASFPSGWFDTTSAFFLSPLSLFGVYRSLTIASSRNSSLDRHPTYNSLTLFTRTVRILAIHSWDLCRLVTLSSFSCNHPPPPPPPFTSAFGARSRYHQGQLKIIKIYHVTLTDRRAGRLSGAVPFWGPSNPLDLFIEREDSVAPPTALDRCLLSLHLVSLHRLGPLSNSPEPSLLKLSPTILSSTTLDYPSILRGSPNWHNSFLLPPYTHLLIGPIPGFSVVGHRETVGIVLISWASKQSQFIAYLLFAFLKQGSPLLMRIFHPTSIQDFQPYPSLPNQQSANPTSHQSNHNILILPSTFFFPPPSLLNRPHIFKLTLNHACFSYKELQNTDRNTLYEVTPCSYQHIHLLCFGSSAIFLLTVLGPSLSAIHHPLRLHTLPLASGCIVMSSGTTMASSVSEALGFFPPSNP</sequence>
<dbReference type="Proteomes" id="UP000037035">
    <property type="component" value="Unassembled WGS sequence"/>
</dbReference>